<comment type="caution">
    <text evidence="2">The sequence shown here is derived from an EMBL/GenBank/DDBJ whole genome shotgun (WGS) entry which is preliminary data.</text>
</comment>
<evidence type="ECO:0000256" key="1">
    <source>
        <dbReference type="SAM" id="MobiDB-lite"/>
    </source>
</evidence>
<dbReference type="AlphaFoldDB" id="A0A9P9ENR1"/>
<keyword evidence="3" id="KW-1185">Reference proteome</keyword>
<organism evidence="2 3">
    <name type="scientific">Dactylonectria estremocensis</name>
    <dbReference type="NCBI Taxonomy" id="1079267"/>
    <lineage>
        <taxon>Eukaryota</taxon>
        <taxon>Fungi</taxon>
        <taxon>Dikarya</taxon>
        <taxon>Ascomycota</taxon>
        <taxon>Pezizomycotina</taxon>
        <taxon>Sordariomycetes</taxon>
        <taxon>Hypocreomycetidae</taxon>
        <taxon>Hypocreales</taxon>
        <taxon>Nectriaceae</taxon>
        <taxon>Dactylonectria</taxon>
    </lineage>
</organism>
<feature type="region of interest" description="Disordered" evidence="1">
    <location>
        <begin position="391"/>
        <end position="456"/>
    </location>
</feature>
<dbReference type="OrthoDB" id="436496at2759"/>
<reference evidence="2" key="1">
    <citation type="journal article" date="2021" name="Nat. Commun.">
        <title>Genetic determinants of endophytism in the Arabidopsis root mycobiome.</title>
        <authorList>
            <person name="Mesny F."/>
            <person name="Miyauchi S."/>
            <person name="Thiergart T."/>
            <person name="Pickel B."/>
            <person name="Atanasova L."/>
            <person name="Karlsson M."/>
            <person name="Huettel B."/>
            <person name="Barry K.W."/>
            <person name="Haridas S."/>
            <person name="Chen C."/>
            <person name="Bauer D."/>
            <person name="Andreopoulos W."/>
            <person name="Pangilinan J."/>
            <person name="LaButti K."/>
            <person name="Riley R."/>
            <person name="Lipzen A."/>
            <person name="Clum A."/>
            <person name="Drula E."/>
            <person name="Henrissat B."/>
            <person name="Kohler A."/>
            <person name="Grigoriev I.V."/>
            <person name="Martin F.M."/>
            <person name="Hacquard S."/>
        </authorList>
    </citation>
    <scope>NUCLEOTIDE SEQUENCE</scope>
    <source>
        <strain evidence="2">MPI-CAGE-AT-0021</strain>
    </source>
</reference>
<dbReference type="EMBL" id="JAGMUU010000012">
    <property type="protein sequence ID" value="KAH7141160.1"/>
    <property type="molecule type" value="Genomic_DNA"/>
</dbReference>
<evidence type="ECO:0000313" key="2">
    <source>
        <dbReference type="EMBL" id="KAH7141160.1"/>
    </source>
</evidence>
<feature type="compositionally biased region" description="Low complexity" evidence="1">
    <location>
        <begin position="402"/>
        <end position="418"/>
    </location>
</feature>
<proteinExistence type="predicted"/>
<feature type="compositionally biased region" description="Basic and acidic residues" evidence="1">
    <location>
        <begin position="445"/>
        <end position="456"/>
    </location>
</feature>
<protein>
    <submittedName>
        <fullName evidence="2">Uncharacterized protein</fullName>
    </submittedName>
</protein>
<gene>
    <name evidence="2" type="ORF">B0J13DRAFT_52257</name>
</gene>
<accession>A0A9P9ENR1</accession>
<evidence type="ECO:0000313" key="3">
    <source>
        <dbReference type="Proteomes" id="UP000717696"/>
    </source>
</evidence>
<name>A0A9P9ENR1_9HYPO</name>
<dbReference type="Proteomes" id="UP000717696">
    <property type="component" value="Unassembled WGS sequence"/>
</dbReference>
<sequence>MPHLRGVDVSVVTYPGGKRLPEFPHPPAPSICIPPPTTCTSSTCESESNLGVDSPSIHQADSFVSVYIPSAPGSQFGVYYSVIQMVPKPPCYVYFKIFLNGRNITSWGVDPVVQASGSVTRALFEPDDRWHNEDDGVIHRRQGIEARCLYFLPASSSTSVSNDGGLIEVQVFRSKGRKRRAPLLAQHRGRESYGIVSPSEGLLESPEDAYYYSWLLTDPKECPFASFRFHYRSWSNLHQLSLVPAVAISEQPDADKILFKPRNGTSLSSRNIHIGCSVSALAVGSNAWQETPKEDLAEELSGSLRLPTPTGQPSWGTKTRLQPLPHPCAHPSLPRTHKLAPCPSESFESYTPSIAHSPLSCIVEASMEAEEAKFNTVAPISTLPKSRKGWVSSISKAQQQQPGPSDHSTSPSSSCSWPLGNGMSDREWAVDMPQSQESSLVTSTREGRECETREKPTLGEVPIVKETVLLTKTI</sequence>
<feature type="compositionally biased region" description="Polar residues" evidence="1">
    <location>
        <begin position="392"/>
        <end position="401"/>
    </location>
</feature>
<feature type="compositionally biased region" description="Polar residues" evidence="1">
    <location>
        <begin position="433"/>
        <end position="444"/>
    </location>
</feature>